<reference evidence="1 2" key="1">
    <citation type="journal article" date="2019" name="Int. J. Syst. Evol. Microbiol.">
        <title>The Global Catalogue of Microorganisms (GCM) 10K type strain sequencing project: providing services to taxonomists for standard genome sequencing and annotation.</title>
        <authorList>
            <consortium name="The Broad Institute Genomics Platform"/>
            <consortium name="The Broad Institute Genome Sequencing Center for Infectious Disease"/>
            <person name="Wu L."/>
            <person name="Ma J."/>
        </authorList>
    </citation>
    <scope>NUCLEOTIDE SEQUENCE [LARGE SCALE GENOMIC DNA]</scope>
    <source>
        <strain evidence="1 2">CGMCC 1.12121</strain>
    </source>
</reference>
<keyword evidence="2" id="KW-1185">Reference proteome</keyword>
<dbReference type="RefSeq" id="WP_256422670.1">
    <property type="nucleotide sequence ID" value="NZ_JANHDI010000014.1"/>
</dbReference>
<evidence type="ECO:0000313" key="2">
    <source>
        <dbReference type="Proteomes" id="UP001597085"/>
    </source>
</evidence>
<dbReference type="AlphaFoldDB" id="A0ABD6CM68"/>
<sequence length="115" mass="12812">MSEQISVASFDSQLEAISDPERRRLLLALLETTRTGEIPIDAGAIESDGDERALDIRMAHVHLPKLEALGYVDSYVEDDSNRGRRLVADGPQFDGIRPLLELLEDNEALLPDDLR</sequence>
<comment type="caution">
    <text evidence="1">The sequence shown here is derived from an EMBL/GenBank/DDBJ whole genome shotgun (WGS) entry which is preliminary data.</text>
</comment>
<name>A0ABD6CM68_9EURY</name>
<dbReference type="Proteomes" id="UP001597085">
    <property type="component" value="Unassembled WGS sequence"/>
</dbReference>
<organism evidence="1 2">
    <name type="scientific">Halobellus rarus</name>
    <dbReference type="NCBI Taxonomy" id="1126237"/>
    <lineage>
        <taxon>Archaea</taxon>
        <taxon>Methanobacteriati</taxon>
        <taxon>Methanobacteriota</taxon>
        <taxon>Stenosarchaea group</taxon>
        <taxon>Halobacteria</taxon>
        <taxon>Halobacteriales</taxon>
        <taxon>Haloferacaceae</taxon>
        <taxon>Halobellus</taxon>
    </lineage>
</organism>
<evidence type="ECO:0008006" key="3">
    <source>
        <dbReference type="Google" id="ProtNLM"/>
    </source>
</evidence>
<proteinExistence type="predicted"/>
<dbReference type="EMBL" id="JBHUDK010000008">
    <property type="protein sequence ID" value="MFD1599264.1"/>
    <property type="molecule type" value="Genomic_DNA"/>
</dbReference>
<protein>
    <recommendedName>
        <fullName evidence="3">ArsR family transcriptional regulator</fullName>
    </recommendedName>
</protein>
<evidence type="ECO:0000313" key="1">
    <source>
        <dbReference type="EMBL" id="MFD1599264.1"/>
    </source>
</evidence>
<gene>
    <name evidence="1" type="ORF">ACFSBX_09890</name>
</gene>
<accession>A0ABD6CM68</accession>